<keyword evidence="1" id="KW-0378">Hydrolase</keyword>
<feature type="domain" description="Fibronectin type-III" evidence="4">
    <location>
        <begin position="49"/>
        <end position="132"/>
    </location>
</feature>
<dbReference type="SUPFAM" id="SSF49265">
    <property type="entry name" value="Fibronectin type III"/>
    <property type="match status" value="1"/>
</dbReference>
<dbReference type="InterPro" id="IPR036116">
    <property type="entry name" value="FN3_sf"/>
</dbReference>
<accession>A0AA45L1L2</accession>
<dbReference type="AlphaFoldDB" id="A0AA45L1L2"/>
<dbReference type="Proteomes" id="UP000677152">
    <property type="component" value="Chromosome"/>
</dbReference>
<protein>
    <submittedName>
        <fullName evidence="5">Fibronectin type III domain-containing protein</fullName>
    </submittedName>
</protein>
<evidence type="ECO:0000313" key="5">
    <source>
        <dbReference type="EMBL" id="QUF01754.1"/>
    </source>
</evidence>
<proteinExistence type="predicted"/>
<keyword evidence="2" id="KW-0624">Polysaccharide degradation</keyword>
<feature type="compositionally biased region" description="Low complexity" evidence="3">
    <location>
        <begin position="394"/>
        <end position="403"/>
    </location>
</feature>
<dbReference type="GO" id="GO:0000272">
    <property type="term" value="P:polysaccharide catabolic process"/>
    <property type="evidence" value="ECO:0007669"/>
    <property type="project" value="UniProtKB-KW"/>
</dbReference>
<dbReference type="Pfam" id="PF00041">
    <property type="entry name" value="fn3"/>
    <property type="match status" value="1"/>
</dbReference>
<evidence type="ECO:0000259" key="4">
    <source>
        <dbReference type="PROSITE" id="PS50853"/>
    </source>
</evidence>
<dbReference type="PROSITE" id="PS50853">
    <property type="entry name" value="FN3"/>
    <property type="match status" value="1"/>
</dbReference>
<dbReference type="SMART" id="SM00060">
    <property type="entry name" value="FN3"/>
    <property type="match status" value="1"/>
</dbReference>
<feature type="compositionally biased region" description="Low complexity" evidence="3">
    <location>
        <begin position="418"/>
        <end position="430"/>
    </location>
</feature>
<dbReference type="CDD" id="cd00063">
    <property type="entry name" value="FN3"/>
    <property type="match status" value="1"/>
</dbReference>
<feature type="compositionally biased region" description="Basic residues" evidence="3">
    <location>
        <begin position="448"/>
        <end position="457"/>
    </location>
</feature>
<evidence type="ECO:0000313" key="6">
    <source>
        <dbReference type="Proteomes" id="UP000677152"/>
    </source>
</evidence>
<dbReference type="InterPro" id="IPR013783">
    <property type="entry name" value="Ig-like_fold"/>
</dbReference>
<dbReference type="InterPro" id="IPR003961">
    <property type="entry name" value="FN3_dom"/>
</dbReference>
<sequence>MRLPVAALAATGVLLVGAVVVMRELSAPGGVPELAERARYLTSPAAPPPPSGLRASALAPSSARVSWDAPTERVAAGYEVRWGDLVRHVPGPEVELTGLAPDARTRVEVRAVGARGARSAAAEVAVTPGADAASPVNLPGAPLRAFDGPESVRPDLWRVLRDPVPQHTGECVRGGPGRLLPACRTADLQSNTPLVLRERPEDGLRGRVVPEAAGPVGDSALPLALVPDRRRDLGALDVERWPSGSVVMTVRDGGAVLRAASGEQTVSERTAPLSAGVRHRWEVLVRESSVVALRDGEVVAELGGITLSSRFWPRLVLREDARVELTAFGSAGAPAELSPERVVPLRLDGVDATTGVTRLSTDADRVGGLQDHRAPGGDRRGGRGARPGLLVASPPRDAPGADAVRPRRRPGAPGGVAAGPAGARAAAAAGAAGGPGRRAARGGAAGRLGRRGARVRGVRGGARRAPGAGRGGAGAAGPRDHGAGDRSHPVAAAPLGLDRATGE</sequence>
<feature type="compositionally biased region" description="Basic and acidic residues" evidence="3">
    <location>
        <begin position="478"/>
        <end position="488"/>
    </location>
</feature>
<organism evidence="5 6">
    <name type="scientific">Actinosynnema pretiosum subsp. pretiosum</name>
    <dbReference type="NCBI Taxonomy" id="103721"/>
    <lineage>
        <taxon>Bacteria</taxon>
        <taxon>Bacillati</taxon>
        <taxon>Actinomycetota</taxon>
        <taxon>Actinomycetes</taxon>
        <taxon>Pseudonocardiales</taxon>
        <taxon>Pseudonocardiaceae</taxon>
        <taxon>Actinosynnema</taxon>
    </lineage>
</organism>
<evidence type="ECO:0000256" key="3">
    <source>
        <dbReference type="SAM" id="MobiDB-lite"/>
    </source>
</evidence>
<dbReference type="GO" id="GO:0016798">
    <property type="term" value="F:hydrolase activity, acting on glycosyl bonds"/>
    <property type="evidence" value="ECO:0007669"/>
    <property type="project" value="UniProtKB-KW"/>
</dbReference>
<keyword evidence="2" id="KW-0119">Carbohydrate metabolism</keyword>
<evidence type="ECO:0000256" key="2">
    <source>
        <dbReference type="ARBA" id="ARBA00023326"/>
    </source>
</evidence>
<reference evidence="5" key="1">
    <citation type="submission" date="2021-04" db="EMBL/GenBank/DDBJ databases">
        <title>Genomic sequence of Actinosynnema pretiosum subsp. pretiosum ATCC 31280 (C-14919).</title>
        <authorList>
            <person name="Bai L."/>
            <person name="Wang X."/>
            <person name="Xiao Y."/>
        </authorList>
    </citation>
    <scope>NUCLEOTIDE SEQUENCE</scope>
    <source>
        <strain evidence="5">ATCC 31280</strain>
    </source>
</reference>
<dbReference type="EMBL" id="CP073249">
    <property type="protein sequence ID" value="QUF01754.1"/>
    <property type="molecule type" value="Genomic_DNA"/>
</dbReference>
<feature type="compositionally biased region" description="Basic and acidic residues" evidence="3">
    <location>
        <begin position="361"/>
        <end position="381"/>
    </location>
</feature>
<evidence type="ECO:0000256" key="1">
    <source>
        <dbReference type="ARBA" id="ARBA00023295"/>
    </source>
</evidence>
<dbReference type="Gene3D" id="2.60.40.10">
    <property type="entry name" value="Immunoglobulins"/>
    <property type="match status" value="1"/>
</dbReference>
<name>A0AA45L1L2_9PSEU</name>
<keyword evidence="1" id="KW-0326">Glycosidase</keyword>
<feature type="region of interest" description="Disordered" evidence="3">
    <location>
        <begin position="358"/>
        <end position="503"/>
    </location>
</feature>
<gene>
    <name evidence="5" type="ORF">KCV87_19605</name>
</gene>